<name>A0ABR2ZGX0_9AGAR</name>
<feature type="signal peptide" evidence="1">
    <location>
        <begin position="1"/>
        <end position="22"/>
    </location>
</feature>
<protein>
    <submittedName>
        <fullName evidence="2">Uncharacterized protein</fullName>
    </submittedName>
</protein>
<feature type="chain" id="PRO_5046734649" evidence="1">
    <location>
        <begin position="23"/>
        <end position="142"/>
    </location>
</feature>
<accession>A0ABR2ZGX0</accession>
<organism evidence="2 3">
    <name type="scientific">Marasmius tenuissimus</name>
    <dbReference type="NCBI Taxonomy" id="585030"/>
    <lineage>
        <taxon>Eukaryota</taxon>
        <taxon>Fungi</taxon>
        <taxon>Dikarya</taxon>
        <taxon>Basidiomycota</taxon>
        <taxon>Agaricomycotina</taxon>
        <taxon>Agaricomycetes</taxon>
        <taxon>Agaricomycetidae</taxon>
        <taxon>Agaricales</taxon>
        <taxon>Marasmiineae</taxon>
        <taxon>Marasmiaceae</taxon>
        <taxon>Marasmius</taxon>
    </lineage>
</organism>
<comment type="caution">
    <text evidence="2">The sequence shown here is derived from an EMBL/GenBank/DDBJ whole genome shotgun (WGS) entry which is preliminary data.</text>
</comment>
<dbReference type="Gene3D" id="3.40.50.1820">
    <property type="entry name" value="alpha/beta hydrolase"/>
    <property type="match status" value="1"/>
</dbReference>
<dbReference type="EMBL" id="JBBXMP010000174">
    <property type="protein sequence ID" value="KAL0060487.1"/>
    <property type="molecule type" value="Genomic_DNA"/>
</dbReference>
<evidence type="ECO:0000256" key="1">
    <source>
        <dbReference type="SAM" id="SignalP"/>
    </source>
</evidence>
<evidence type="ECO:0000313" key="3">
    <source>
        <dbReference type="Proteomes" id="UP001437256"/>
    </source>
</evidence>
<dbReference type="Proteomes" id="UP001437256">
    <property type="component" value="Unassembled WGS sequence"/>
</dbReference>
<keyword evidence="3" id="KW-1185">Reference proteome</keyword>
<reference evidence="2 3" key="1">
    <citation type="submission" date="2024-05" db="EMBL/GenBank/DDBJ databases">
        <title>A draft genome resource for the thread blight pathogen Marasmius tenuissimus strain MS-2.</title>
        <authorList>
            <person name="Yulfo-Soto G.E."/>
            <person name="Baruah I.K."/>
            <person name="Amoako-Attah I."/>
            <person name="Bukari Y."/>
            <person name="Meinhardt L.W."/>
            <person name="Bailey B.A."/>
            <person name="Cohen S.P."/>
        </authorList>
    </citation>
    <scope>NUCLEOTIDE SEQUENCE [LARGE SCALE GENOMIC DNA]</scope>
    <source>
        <strain evidence="2 3">MS-2</strain>
    </source>
</reference>
<gene>
    <name evidence="2" type="ORF">AAF712_012720</name>
</gene>
<evidence type="ECO:0000313" key="2">
    <source>
        <dbReference type="EMBL" id="KAL0060487.1"/>
    </source>
</evidence>
<sequence length="142" mass="16121">MPSTFSLRRLWVLGISFASVLAMPMGDVVHEKRALDQSTYDNLVFYFQCASRAFPPQECPLSIGYRCFFCLRIELCQSQRKHLGSSGAVVFYLSKRIWINPAAPQINDPATDTQGFIARDDNRQEIVVSLRGRWEVGAYLPV</sequence>
<keyword evidence="1" id="KW-0732">Signal</keyword>
<proteinExistence type="predicted"/>
<dbReference type="InterPro" id="IPR029058">
    <property type="entry name" value="AB_hydrolase_fold"/>
</dbReference>